<feature type="domain" description="Heterokaryon incompatibility" evidence="2">
    <location>
        <begin position="399"/>
        <end position="539"/>
    </location>
</feature>
<dbReference type="EMBL" id="WIGM01000303">
    <property type="protein sequence ID" value="KAF6829731.1"/>
    <property type="molecule type" value="Genomic_DNA"/>
</dbReference>
<dbReference type="Pfam" id="PF06985">
    <property type="entry name" value="HET"/>
    <property type="match status" value="1"/>
</dbReference>
<feature type="region of interest" description="Disordered" evidence="1">
    <location>
        <begin position="1"/>
        <end position="24"/>
    </location>
</feature>
<dbReference type="Proteomes" id="UP000639643">
    <property type="component" value="Unassembled WGS sequence"/>
</dbReference>
<reference evidence="3" key="1">
    <citation type="journal article" date="2020" name="Phytopathology">
        <title>Genome Sequence Resources of Colletotrichum truncatum, C. plurivorum, C. musicola, and C. sojae: Four Species Pathogenic to Soybean (Glycine max).</title>
        <authorList>
            <person name="Rogerio F."/>
            <person name="Boufleur T.R."/>
            <person name="Ciampi-Guillardi M."/>
            <person name="Sukno S.A."/>
            <person name="Thon M.R."/>
            <person name="Massola Junior N.S."/>
            <person name="Baroncelli R."/>
        </authorList>
    </citation>
    <scope>NUCLEOTIDE SEQUENCE</scope>
    <source>
        <strain evidence="3">LFN0074</strain>
    </source>
</reference>
<dbReference type="PANTHER" id="PTHR24148">
    <property type="entry name" value="ANKYRIN REPEAT DOMAIN-CONTAINING PROTEIN 39 HOMOLOG-RELATED"/>
    <property type="match status" value="1"/>
</dbReference>
<feature type="region of interest" description="Disordered" evidence="1">
    <location>
        <begin position="955"/>
        <end position="986"/>
    </location>
</feature>
<dbReference type="OrthoDB" id="2157530at2759"/>
<name>A0A8H6KEV2_9PEZI</name>
<dbReference type="PANTHER" id="PTHR24148:SF64">
    <property type="entry name" value="HETEROKARYON INCOMPATIBILITY DOMAIN-CONTAINING PROTEIN"/>
    <property type="match status" value="1"/>
</dbReference>
<proteinExistence type="predicted"/>
<protein>
    <recommendedName>
        <fullName evidence="2">Heterokaryon incompatibility domain-containing protein</fullName>
    </recommendedName>
</protein>
<evidence type="ECO:0000313" key="3">
    <source>
        <dbReference type="EMBL" id="KAF6829731.1"/>
    </source>
</evidence>
<evidence type="ECO:0000256" key="1">
    <source>
        <dbReference type="SAM" id="MobiDB-lite"/>
    </source>
</evidence>
<gene>
    <name evidence="3" type="ORF">CMUS01_08047</name>
</gene>
<dbReference type="InterPro" id="IPR010730">
    <property type="entry name" value="HET"/>
</dbReference>
<evidence type="ECO:0000313" key="4">
    <source>
        <dbReference type="Proteomes" id="UP000639643"/>
    </source>
</evidence>
<evidence type="ECO:0000259" key="2">
    <source>
        <dbReference type="Pfam" id="PF06985"/>
    </source>
</evidence>
<sequence length="1186" mass="133428">MEDSPQIPAETTPAEDPRPKLPWDWEVDPDDVQDDEPTTWLPDIQSILSGIRASLIIFIIDEGLPAEHRWIYSTLFLYHQFSKDIIDFSWVRILLLWWFPKVGVGLHWALHSLDSSADNLRSGEKQAESESESVKMAVQVVVANVILAPYCDLEGFTPALEALLGPSAWWPWVILPILPGLIWKGPRRTEGALVPEGYRGIPAAVLAWAGARLLPPGCDVVVYVWATAPFTYILDHRDPSWCEWLFYSAAWCWYGVPAQLAYILHTFTQKFLHQELWLRQNDDKPTVILRRERVGWAWFVITTFHLRALEVNQQYLVDLYRRYAISPRNLWILCSLTVATSLCVVVYRCSRIVPAFRHQHLKKGHGSIRVLRLRAQPPDTGYSIQCDLIQATLDSPPRYRTVSHRWGSPGEEPRTIMVNGAPFPVSQSIYQLLENLRSSRRSHLLWIDSVCIDQSNAREKSRQVGMMRRIYEEAESTIAWLGNAPGAAKAMGLAKELLLDESMNAEGFAQLTRDPNSGWAELRTLLSNDWFNRIWIVQEIAVSRKTDVLYGGSSLQWQALAMALARLHSLALASSDELAGVMDSQQLMNALVMENVRLQVDDVDRLALKDVLKLGSRFRATLPVDKVFGLLGVAKERHAPLFHPNYDLNDKYTERTFARGAYWRDMMVMVDSLRGLLLPKGGRRGKIFGPKGSRNRRRHEKEIFDGIRHISSCIDNMKAASEGNESAATAAAFKIHPDYTGKTTPEVVYATVARDLVGKRDAAAFLRHAGVGFARNPTLGNLPSWAPDWSSERGVYVLPHYSYHGLASVVHALSNLEQVSSGKGSDERKPEDEESSVRDGGLSLMHVKGAVAGEIVDTTMMWEGLADGTGDPFEDAKSDLRISCKILTKAYAMAKGRARGSYASDEDFSDAFLRVLAADRDSNGISPAPKAFMRARKTGFEAKVKFWAMLERRSRKSSEEDSCPPAPPTPPTPPPAPETAAASDESAQKIEHACRKFLRARRIQSSPNSRFAHLVRADVLPSFNRYRWQDVEGVTASFRREHAQLSRTRMLHMHRNAFLNSYQAHVDYALGRRLAVTGSGFMGLVPPGSRAGDLVVWVEGERLCLVLRPCPVSDELRRELERERRRGKGTSEEGLGEGCCVTGGEAFRLVGDAYFHRVGIKRRVSKDEGKEEAAEEELDERWFDVW</sequence>
<dbReference type="Pfam" id="PF26639">
    <property type="entry name" value="Het-6_barrel"/>
    <property type="match status" value="1"/>
</dbReference>
<feature type="compositionally biased region" description="Basic and acidic residues" evidence="1">
    <location>
        <begin position="824"/>
        <end position="837"/>
    </location>
</feature>
<feature type="compositionally biased region" description="Pro residues" evidence="1">
    <location>
        <begin position="964"/>
        <end position="977"/>
    </location>
</feature>
<accession>A0A8H6KEV2</accession>
<dbReference type="InterPro" id="IPR052895">
    <property type="entry name" value="HetReg/Transcr_Mod"/>
</dbReference>
<feature type="region of interest" description="Disordered" evidence="1">
    <location>
        <begin position="818"/>
        <end position="840"/>
    </location>
</feature>
<comment type="caution">
    <text evidence="3">The sequence shown here is derived from an EMBL/GenBank/DDBJ whole genome shotgun (WGS) entry which is preliminary data.</text>
</comment>
<organism evidence="3 4">
    <name type="scientific">Colletotrichum musicola</name>
    <dbReference type="NCBI Taxonomy" id="2175873"/>
    <lineage>
        <taxon>Eukaryota</taxon>
        <taxon>Fungi</taxon>
        <taxon>Dikarya</taxon>
        <taxon>Ascomycota</taxon>
        <taxon>Pezizomycotina</taxon>
        <taxon>Sordariomycetes</taxon>
        <taxon>Hypocreomycetidae</taxon>
        <taxon>Glomerellales</taxon>
        <taxon>Glomerellaceae</taxon>
        <taxon>Colletotrichum</taxon>
        <taxon>Colletotrichum orchidearum species complex</taxon>
    </lineage>
</organism>
<dbReference type="AlphaFoldDB" id="A0A8H6KEV2"/>
<keyword evidence="4" id="KW-1185">Reference proteome</keyword>